<name>A0A9Q9UGV9_FUSFU</name>
<gene>
    <name evidence="1" type="ORF">C2S_2902</name>
</gene>
<comment type="caution">
    <text evidence="1">The sequence shown here is derived from an EMBL/GenBank/DDBJ whole genome shotgun (WGS) entry which is preliminary data.</text>
</comment>
<evidence type="ECO:0000313" key="1">
    <source>
        <dbReference type="EMBL" id="VTT83154.1"/>
    </source>
</evidence>
<accession>A0A9Q9UGV9</accession>
<dbReference type="Proteomes" id="UP000760494">
    <property type="component" value="Unassembled WGS sequence"/>
</dbReference>
<organism evidence="1 2">
    <name type="scientific">Fusarium fujikuroi</name>
    <name type="common">Bakanae and foot rot disease fungus</name>
    <name type="synonym">Gibberella fujikuroi</name>
    <dbReference type="NCBI Taxonomy" id="5127"/>
    <lineage>
        <taxon>Eukaryota</taxon>
        <taxon>Fungi</taxon>
        <taxon>Dikarya</taxon>
        <taxon>Ascomycota</taxon>
        <taxon>Pezizomycotina</taxon>
        <taxon>Sordariomycetes</taxon>
        <taxon>Hypocreomycetidae</taxon>
        <taxon>Hypocreales</taxon>
        <taxon>Nectriaceae</taxon>
        <taxon>Fusarium</taxon>
        <taxon>Fusarium fujikuroi species complex</taxon>
    </lineage>
</organism>
<proteinExistence type="predicted"/>
<reference evidence="1" key="1">
    <citation type="submission" date="2019-05" db="EMBL/GenBank/DDBJ databases">
        <authorList>
            <person name="Piombo E."/>
        </authorList>
    </citation>
    <scope>NUCLEOTIDE SEQUENCE</scope>
    <source>
        <strain evidence="1">C2S</strain>
    </source>
</reference>
<evidence type="ECO:0000313" key="2">
    <source>
        <dbReference type="Proteomes" id="UP000760494"/>
    </source>
</evidence>
<dbReference type="AlphaFoldDB" id="A0A9Q9UGV9"/>
<dbReference type="EMBL" id="CABFJX010000418">
    <property type="protein sequence ID" value="VTT83154.1"/>
    <property type="molecule type" value="Genomic_DNA"/>
</dbReference>
<sequence length="202" mass="23605">MIVNYYDCLESVEPYTDIWLEGLRSEVPTVYGRDCILCLFMSWVFSEPTTFQNMTELALRHSQKLIQADFPISADILEEIDIARQSALAEIFSGIYELLDRLQEEQECSFECSPMLLGVLTKELRNRGILYPRDTPPFDGFSIEGIKEMIEGLKRPGWYGTRNHRHSCCLQDKLFIYEAQMESDLRIFDLQDFQPTKNHKRV</sequence>
<protein>
    <submittedName>
        <fullName evidence="1">Uncharacterized protein</fullName>
    </submittedName>
</protein>